<dbReference type="InterPro" id="IPR013154">
    <property type="entry name" value="ADH-like_N"/>
</dbReference>
<dbReference type="Pfam" id="PF00107">
    <property type="entry name" value="ADH_zinc_N"/>
    <property type="match status" value="1"/>
</dbReference>
<dbReference type="Gene3D" id="3.90.180.10">
    <property type="entry name" value="Medium-chain alcohol dehydrogenases, catalytic domain"/>
    <property type="match status" value="1"/>
</dbReference>
<dbReference type="SUPFAM" id="SSF51735">
    <property type="entry name" value="NAD(P)-binding Rossmann-fold domains"/>
    <property type="match status" value="1"/>
</dbReference>
<dbReference type="Gene3D" id="3.40.50.720">
    <property type="entry name" value="NAD(P)-binding Rossmann-like Domain"/>
    <property type="match status" value="1"/>
</dbReference>
<protein>
    <submittedName>
        <fullName evidence="4">Alcohol dehydrogenase</fullName>
    </submittedName>
</protein>
<evidence type="ECO:0000313" key="5">
    <source>
        <dbReference type="Proteomes" id="UP000261212"/>
    </source>
</evidence>
<organism evidence="4 5">
    <name type="scientific">Anaerofustis stercorihominis</name>
    <dbReference type="NCBI Taxonomy" id="214853"/>
    <lineage>
        <taxon>Bacteria</taxon>
        <taxon>Bacillati</taxon>
        <taxon>Bacillota</taxon>
        <taxon>Clostridia</taxon>
        <taxon>Eubacteriales</taxon>
        <taxon>Eubacteriaceae</taxon>
        <taxon>Anaerofustis</taxon>
    </lineage>
</organism>
<name>A0A3E3E0Q8_9FIRM</name>
<keyword evidence="1" id="KW-0560">Oxidoreductase</keyword>
<dbReference type="Proteomes" id="UP000261212">
    <property type="component" value="Unassembled WGS sequence"/>
</dbReference>
<dbReference type="RefSeq" id="WP_117531288.1">
    <property type="nucleotide sequence ID" value="NZ_QUSM01000002.1"/>
</dbReference>
<reference evidence="4 5" key="1">
    <citation type="submission" date="2018-08" db="EMBL/GenBank/DDBJ databases">
        <title>A genome reference for cultivated species of the human gut microbiota.</title>
        <authorList>
            <person name="Zou Y."/>
            <person name="Xue W."/>
            <person name="Luo G."/>
        </authorList>
    </citation>
    <scope>NUCLEOTIDE SEQUENCE [LARGE SCALE GENOMIC DNA]</scope>
    <source>
        <strain evidence="4 5">AM25-6</strain>
    </source>
</reference>
<evidence type="ECO:0000259" key="3">
    <source>
        <dbReference type="Pfam" id="PF08240"/>
    </source>
</evidence>
<dbReference type="SUPFAM" id="SSF50129">
    <property type="entry name" value="GroES-like"/>
    <property type="match status" value="1"/>
</dbReference>
<accession>A0A3E3E0Q8</accession>
<dbReference type="InterPro" id="IPR036291">
    <property type="entry name" value="NAD(P)-bd_dom_sf"/>
</dbReference>
<comment type="caution">
    <text evidence="4">The sequence shown here is derived from an EMBL/GenBank/DDBJ whole genome shotgun (WGS) entry which is preliminary data.</text>
</comment>
<dbReference type="InterPro" id="IPR013149">
    <property type="entry name" value="ADH-like_C"/>
</dbReference>
<proteinExistence type="predicted"/>
<feature type="domain" description="Alcohol dehydrogenase-like C-terminal" evidence="2">
    <location>
        <begin position="174"/>
        <end position="300"/>
    </location>
</feature>
<evidence type="ECO:0000256" key="1">
    <source>
        <dbReference type="ARBA" id="ARBA00023002"/>
    </source>
</evidence>
<gene>
    <name evidence="4" type="ORF">DW687_02045</name>
</gene>
<dbReference type="InterPro" id="IPR011032">
    <property type="entry name" value="GroES-like_sf"/>
</dbReference>
<dbReference type="GO" id="GO:0016491">
    <property type="term" value="F:oxidoreductase activity"/>
    <property type="evidence" value="ECO:0007669"/>
    <property type="project" value="UniProtKB-KW"/>
</dbReference>
<dbReference type="EMBL" id="QUSM01000002">
    <property type="protein sequence ID" value="RGD75127.1"/>
    <property type="molecule type" value="Genomic_DNA"/>
</dbReference>
<feature type="domain" description="Alcohol dehydrogenase-like N-terminal" evidence="3">
    <location>
        <begin position="25"/>
        <end position="127"/>
    </location>
</feature>
<dbReference type="AlphaFoldDB" id="A0A3E3E0Q8"/>
<evidence type="ECO:0000313" key="4">
    <source>
        <dbReference type="EMBL" id="RGD75127.1"/>
    </source>
</evidence>
<dbReference type="PANTHER" id="PTHR43401">
    <property type="entry name" value="L-THREONINE 3-DEHYDROGENASE"/>
    <property type="match status" value="1"/>
</dbReference>
<dbReference type="PANTHER" id="PTHR43401:SF2">
    <property type="entry name" value="L-THREONINE 3-DEHYDROGENASE"/>
    <property type="match status" value="1"/>
</dbReference>
<evidence type="ECO:0000259" key="2">
    <source>
        <dbReference type="Pfam" id="PF00107"/>
    </source>
</evidence>
<sequence length="348" mass="38333">MKAAIFYGLNDIRIEEREMPKCPKGGLIMKVCYVTTCGTDVKRYKRPYAIDRGQGEYPIFGHEASGLVYKVDEECKDFKVGDRIVTHDATACGNCYWCKKGLSNICPNMTRLGGTWTEYIAVDKKILEKNTFKVPNNVPLELAPAVEPMACAMHCAEAANVRLGDYVVVNGAGPLGLGIIKYVSAMGAQVIACDMSEFRLEMAKKMGAKWTIHVTEELDQIKAVRALTPNERGCDVAIEAVGLPKTWELTIPMARKGGLVLEFAGCAPGTSITVDTALLHYSELTIKGLFHTTLQQIQMAFDSMVNLLIPRDIMITGNYTLDNCVQALEDHSNQIGIKNLIKISKETL</sequence>
<dbReference type="Pfam" id="PF08240">
    <property type="entry name" value="ADH_N"/>
    <property type="match status" value="1"/>
</dbReference>
<dbReference type="InterPro" id="IPR050129">
    <property type="entry name" value="Zn_alcohol_dh"/>
</dbReference>